<keyword evidence="1" id="KW-0472">Membrane</keyword>
<accession>A0ABR5NN24</accession>
<evidence type="ECO:0000259" key="2">
    <source>
        <dbReference type="Pfam" id="PF09851"/>
    </source>
</evidence>
<comment type="caution">
    <text evidence="3">The sequence shown here is derived from an EMBL/GenBank/DDBJ whole genome shotgun (WGS) entry which is preliminary data.</text>
</comment>
<keyword evidence="1" id="KW-1133">Transmembrane helix</keyword>
<evidence type="ECO:0000313" key="4">
    <source>
        <dbReference type="Proteomes" id="UP000050902"/>
    </source>
</evidence>
<dbReference type="InterPro" id="IPR018649">
    <property type="entry name" value="SHOCT"/>
</dbReference>
<feature type="domain" description="SHOCT" evidence="2">
    <location>
        <begin position="56"/>
        <end position="83"/>
    </location>
</feature>
<dbReference type="Pfam" id="PF09851">
    <property type="entry name" value="SHOCT"/>
    <property type="match status" value="1"/>
</dbReference>
<evidence type="ECO:0000313" key="3">
    <source>
        <dbReference type="EMBL" id="KRG59925.1"/>
    </source>
</evidence>
<name>A0ABR5NN24_9GAMM</name>
<keyword evidence="4" id="KW-1185">Reference proteome</keyword>
<protein>
    <recommendedName>
        <fullName evidence="2">SHOCT domain-containing protein</fullName>
    </recommendedName>
</protein>
<reference evidence="3 4" key="1">
    <citation type="submission" date="2015-05" db="EMBL/GenBank/DDBJ databases">
        <title>Genome sequencing and analysis of members of genus Stenotrophomonas.</title>
        <authorList>
            <person name="Patil P.P."/>
            <person name="Midha S."/>
            <person name="Patil P.B."/>
        </authorList>
    </citation>
    <scope>NUCLEOTIDE SEQUENCE [LARGE SCALE GENOMIC DNA]</scope>
    <source>
        <strain evidence="3 4">DSM 12575</strain>
    </source>
</reference>
<dbReference type="Proteomes" id="UP000050902">
    <property type="component" value="Unassembled WGS sequence"/>
</dbReference>
<proteinExistence type="predicted"/>
<sequence>MGSFSIWHWIILLLVLGIPVILVGLLVWLAARGSGKSARAAMPVPSRPPPLPSTGARLQKLATLKSQGLISEAEYEQKRAALLDDL</sequence>
<dbReference type="EMBL" id="LDJG01000004">
    <property type="protein sequence ID" value="KRG59925.1"/>
    <property type="molecule type" value="Genomic_DNA"/>
</dbReference>
<feature type="transmembrane region" description="Helical" evidence="1">
    <location>
        <begin position="6"/>
        <end position="29"/>
    </location>
</feature>
<organism evidence="3 4">
    <name type="scientific">Stenotrophomonas nitritireducens</name>
    <dbReference type="NCBI Taxonomy" id="83617"/>
    <lineage>
        <taxon>Bacteria</taxon>
        <taxon>Pseudomonadati</taxon>
        <taxon>Pseudomonadota</taxon>
        <taxon>Gammaproteobacteria</taxon>
        <taxon>Lysobacterales</taxon>
        <taxon>Lysobacteraceae</taxon>
        <taxon>Stenotrophomonas</taxon>
    </lineage>
</organism>
<gene>
    <name evidence="3" type="ORF">ABB22_03515</name>
</gene>
<evidence type="ECO:0000256" key="1">
    <source>
        <dbReference type="SAM" id="Phobius"/>
    </source>
</evidence>
<dbReference type="RefSeq" id="WP_055764463.1">
    <property type="nucleotide sequence ID" value="NZ_LDJG01000004.1"/>
</dbReference>
<keyword evidence="1" id="KW-0812">Transmembrane</keyword>